<name>A0ABP9BB70_9MICC</name>
<accession>A0ABP9BB70</accession>
<evidence type="ECO:0000313" key="1">
    <source>
        <dbReference type="EMBL" id="GAA4793128.1"/>
    </source>
</evidence>
<organism evidence="1 2">
    <name type="scientific">Rothia endophytica</name>
    <dbReference type="NCBI Taxonomy" id="1324766"/>
    <lineage>
        <taxon>Bacteria</taxon>
        <taxon>Bacillati</taxon>
        <taxon>Actinomycetota</taxon>
        <taxon>Actinomycetes</taxon>
        <taxon>Micrococcales</taxon>
        <taxon>Micrococcaceae</taxon>
        <taxon>Rothia</taxon>
    </lineage>
</organism>
<keyword evidence="2" id="KW-1185">Reference proteome</keyword>
<sequence>MPKTGGIGARKSKATAVASAAGRVLGDNRYPQEALGGQRNREQGAIWGAIYARFYLNLGCPIDPLEVPPYEGTLRCYRF</sequence>
<dbReference type="Proteomes" id="UP001500187">
    <property type="component" value="Unassembled WGS sequence"/>
</dbReference>
<dbReference type="EMBL" id="BAABKP010000001">
    <property type="protein sequence ID" value="GAA4793128.1"/>
    <property type="molecule type" value="Genomic_DNA"/>
</dbReference>
<comment type="caution">
    <text evidence="1">The sequence shown here is derived from an EMBL/GenBank/DDBJ whole genome shotgun (WGS) entry which is preliminary data.</text>
</comment>
<proteinExistence type="predicted"/>
<evidence type="ECO:0000313" key="2">
    <source>
        <dbReference type="Proteomes" id="UP001500187"/>
    </source>
</evidence>
<reference evidence="2" key="1">
    <citation type="journal article" date="2019" name="Int. J. Syst. Evol. Microbiol.">
        <title>The Global Catalogue of Microorganisms (GCM) 10K type strain sequencing project: providing services to taxonomists for standard genome sequencing and annotation.</title>
        <authorList>
            <consortium name="The Broad Institute Genomics Platform"/>
            <consortium name="The Broad Institute Genome Sequencing Center for Infectious Disease"/>
            <person name="Wu L."/>
            <person name="Ma J."/>
        </authorList>
    </citation>
    <scope>NUCLEOTIDE SEQUENCE [LARGE SCALE GENOMIC DNA]</scope>
    <source>
        <strain evidence="2">JCM 18541</strain>
    </source>
</reference>
<protein>
    <submittedName>
        <fullName evidence="1">Uncharacterized protein</fullName>
    </submittedName>
</protein>
<gene>
    <name evidence="1" type="ORF">GCM10023352_09620</name>
</gene>